<evidence type="ECO:0000256" key="1">
    <source>
        <dbReference type="SAM" id="MobiDB-lite"/>
    </source>
</evidence>
<sequence length="492" mass="55906">MATAGSATAAATAAEKEDTRSDDSESRSVIVEYIEKCNNTEETPSLRDFIFTCMDDIVKLTDLRKNVYRFWATKFGKVLRDLNVEGKAEEEIDWSFVKELIKQKKTQDATKTASNNIKTSSASKSTTKSAKLMTAGVLNEIKNSYEDVLKSKKVWKLESGRVVEEVMMNLALKLKYEHPIHSMIINPDDLVYADVFDESELDEIRNFKSIDFDQPLPEDLQVYLHSFIGKWIKDKVFDPLDEADMYWARQTIDEAVNLYNYKFFEDDYIEDDVEYCIWPFISKCFGPTPIRARSGKRKSQASSARHNQKRSLSAHEPTSRHTVGMQPDMKCLYLNYEIGFSEVGLKDDGASGTKELYECGMKAPKMMKDFFSAIINEQPSVIRSTKIAAFIISGLHMSALIMDSPEESVCRITQSERATFPCDADVCVRQLIPIIELVYRVRLYLMETVNAIKNDNQVLSLESSSSTTTSNHYSSSSSTTTTTDSTKKQKRQ</sequence>
<feature type="region of interest" description="Disordered" evidence="1">
    <location>
        <begin position="1"/>
        <end position="26"/>
    </location>
</feature>
<protein>
    <submittedName>
        <fullName evidence="2">Uncharacterized protein</fullName>
    </submittedName>
</protein>
<feature type="region of interest" description="Disordered" evidence="1">
    <location>
        <begin position="292"/>
        <end position="323"/>
    </location>
</feature>
<proteinExistence type="predicted"/>
<name>A0A8H7RFU5_9FUNG</name>
<comment type="caution">
    <text evidence="2">The sequence shown here is derived from an EMBL/GenBank/DDBJ whole genome shotgun (WGS) entry which is preliminary data.</text>
</comment>
<feature type="region of interest" description="Disordered" evidence="1">
    <location>
        <begin position="463"/>
        <end position="492"/>
    </location>
</feature>
<gene>
    <name evidence="2" type="ORF">INT45_013463</name>
</gene>
<evidence type="ECO:0000313" key="3">
    <source>
        <dbReference type="Proteomes" id="UP000646827"/>
    </source>
</evidence>
<accession>A0A8H7RFU5</accession>
<feature type="compositionally biased region" description="Basic and acidic residues" evidence="1">
    <location>
        <begin position="14"/>
        <end position="26"/>
    </location>
</feature>
<evidence type="ECO:0000313" key="2">
    <source>
        <dbReference type="EMBL" id="KAG2209580.1"/>
    </source>
</evidence>
<keyword evidence="3" id="KW-1185">Reference proteome</keyword>
<feature type="compositionally biased region" description="Low complexity" evidence="1">
    <location>
        <begin position="463"/>
        <end position="484"/>
    </location>
</feature>
<reference evidence="2 3" key="1">
    <citation type="submission" date="2020-12" db="EMBL/GenBank/DDBJ databases">
        <title>Metabolic potential, ecology and presence of endohyphal bacteria is reflected in genomic diversity of Mucoromycotina.</title>
        <authorList>
            <person name="Muszewska A."/>
            <person name="Okrasinska A."/>
            <person name="Steczkiewicz K."/>
            <person name="Drgas O."/>
            <person name="Orlowska M."/>
            <person name="Perlinska-Lenart U."/>
            <person name="Aleksandrzak-Piekarczyk T."/>
            <person name="Szatraj K."/>
            <person name="Zielenkiewicz U."/>
            <person name="Pilsyk S."/>
            <person name="Malc E."/>
            <person name="Mieczkowski P."/>
            <person name="Kruszewska J.S."/>
            <person name="Biernat P."/>
            <person name="Pawlowska J."/>
        </authorList>
    </citation>
    <scope>NUCLEOTIDE SEQUENCE [LARGE SCALE GENOMIC DNA]</scope>
    <source>
        <strain evidence="2 3">CBS 142.35</strain>
    </source>
</reference>
<dbReference type="OrthoDB" id="2272215at2759"/>
<dbReference type="Proteomes" id="UP000646827">
    <property type="component" value="Unassembled WGS sequence"/>
</dbReference>
<dbReference type="EMBL" id="JAEPRB010000978">
    <property type="protein sequence ID" value="KAG2209580.1"/>
    <property type="molecule type" value="Genomic_DNA"/>
</dbReference>
<organism evidence="2 3">
    <name type="scientific">Circinella minor</name>
    <dbReference type="NCBI Taxonomy" id="1195481"/>
    <lineage>
        <taxon>Eukaryota</taxon>
        <taxon>Fungi</taxon>
        <taxon>Fungi incertae sedis</taxon>
        <taxon>Mucoromycota</taxon>
        <taxon>Mucoromycotina</taxon>
        <taxon>Mucoromycetes</taxon>
        <taxon>Mucorales</taxon>
        <taxon>Lichtheimiaceae</taxon>
        <taxon>Circinella</taxon>
    </lineage>
</organism>
<feature type="compositionally biased region" description="Low complexity" evidence="1">
    <location>
        <begin position="1"/>
        <end position="13"/>
    </location>
</feature>
<dbReference type="AlphaFoldDB" id="A0A8H7RFU5"/>